<evidence type="ECO:0000256" key="3">
    <source>
        <dbReference type="ARBA" id="ARBA00023004"/>
    </source>
</evidence>
<evidence type="ECO:0000313" key="8">
    <source>
        <dbReference type="EMBL" id="RZS56624.1"/>
    </source>
</evidence>
<sequence>MPRWIAGLALTVSTLASLAAEPPTYADLQPLFQQRCVLCHSGAGAAAGLALDTLAGLTKGSTRGAVVVSGQPGSSELVKRLKGISLPRMPLTGPPWVDDADIARVERWIAAGLPAGGAIAPAAAVAAPKPAAGQPPTWAHVAPILATRCAKCHSPQGLMGPAPEGYVLNSYEATVSANDRARVVPGRPEASELSRRVKGHARPRMPYDGPPWLGADEIKLVDDWIRQGARDATGKPAPIRGGARIRLRGVMSADGTLDGLVLPPGGRRDKQPGPGDEVELRAWLMPDGSLDVDRLRRR</sequence>
<dbReference type="GO" id="GO:0046872">
    <property type="term" value="F:metal ion binding"/>
    <property type="evidence" value="ECO:0007669"/>
    <property type="project" value="UniProtKB-KW"/>
</dbReference>
<evidence type="ECO:0000259" key="7">
    <source>
        <dbReference type="PROSITE" id="PS51007"/>
    </source>
</evidence>
<feature type="region of interest" description="Disordered" evidence="5">
    <location>
        <begin position="186"/>
        <end position="208"/>
    </location>
</feature>
<keyword evidence="2 4" id="KW-0479">Metal-binding</keyword>
<evidence type="ECO:0000256" key="5">
    <source>
        <dbReference type="SAM" id="MobiDB-lite"/>
    </source>
</evidence>
<dbReference type="PANTHER" id="PTHR35889:SF3">
    <property type="entry name" value="F-BOX DOMAIN-CONTAINING PROTEIN"/>
    <property type="match status" value="1"/>
</dbReference>
<dbReference type="RefSeq" id="WP_130481074.1">
    <property type="nucleotide sequence ID" value="NZ_SGWV01000008.1"/>
</dbReference>
<feature type="chain" id="PRO_5020955060" evidence="6">
    <location>
        <begin position="20"/>
        <end position="298"/>
    </location>
</feature>
<dbReference type="GO" id="GO:0020037">
    <property type="term" value="F:heme binding"/>
    <property type="evidence" value="ECO:0007669"/>
    <property type="project" value="InterPro"/>
</dbReference>
<keyword evidence="3 4" id="KW-0408">Iron</keyword>
<dbReference type="PROSITE" id="PS51007">
    <property type="entry name" value="CYTC"/>
    <property type="match status" value="1"/>
</dbReference>
<evidence type="ECO:0000256" key="2">
    <source>
        <dbReference type="ARBA" id="ARBA00022723"/>
    </source>
</evidence>
<organism evidence="8 9">
    <name type="scientific">Sphaerotilus mobilis</name>
    <dbReference type="NCBI Taxonomy" id="47994"/>
    <lineage>
        <taxon>Bacteria</taxon>
        <taxon>Pseudomonadati</taxon>
        <taxon>Pseudomonadota</taxon>
        <taxon>Betaproteobacteria</taxon>
        <taxon>Burkholderiales</taxon>
        <taxon>Sphaerotilaceae</taxon>
        <taxon>Sphaerotilus</taxon>
    </lineage>
</organism>
<comment type="caution">
    <text evidence="8">The sequence shown here is derived from an EMBL/GenBank/DDBJ whole genome shotgun (WGS) entry which is preliminary data.</text>
</comment>
<name>A0A4Q7LPY7_9BURK</name>
<dbReference type="Proteomes" id="UP000293433">
    <property type="component" value="Unassembled WGS sequence"/>
</dbReference>
<dbReference type="EMBL" id="SGWV01000008">
    <property type="protein sequence ID" value="RZS56624.1"/>
    <property type="molecule type" value="Genomic_DNA"/>
</dbReference>
<accession>A0A4Q7LPY7</accession>
<evidence type="ECO:0000313" key="9">
    <source>
        <dbReference type="Proteomes" id="UP000293433"/>
    </source>
</evidence>
<proteinExistence type="predicted"/>
<keyword evidence="1 4" id="KW-0349">Heme</keyword>
<dbReference type="PANTHER" id="PTHR35889">
    <property type="entry name" value="CYCLOINULO-OLIGOSACCHARIDE FRUCTANOTRANSFERASE-RELATED"/>
    <property type="match status" value="1"/>
</dbReference>
<dbReference type="InterPro" id="IPR011429">
    <property type="entry name" value="Cyt_c_Planctomycete-type"/>
</dbReference>
<protein>
    <submittedName>
        <fullName evidence="8">Cytochrome c</fullName>
    </submittedName>
</protein>
<dbReference type="OrthoDB" id="9809746at2"/>
<gene>
    <name evidence="8" type="ORF">EV685_1173</name>
</gene>
<feature type="domain" description="Cytochrome c" evidence="7">
    <location>
        <begin position="23"/>
        <end position="113"/>
    </location>
</feature>
<dbReference type="AlphaFoldDB" id="A0A4Q7LPY7"/>
<keyword evidence="6" id="KW-0732">Signal</keyword>
<dbReference type="Pfam" id="PF07635">
    <property type="entry name" value="PSCyt1"/>
    <property type="match status" value="1"/>
</dbReference>
<evidence type="ECO:0000256" key="4">
    <source>
        <dbReference type="PROSITE-ProRule" id="PRU00433"/>
    </source>
</evidence>
<feature type="signal peptide" evidence="6">
    <location>
        <begin position="1"/>
        <end position="19"/>
    </location>
</feature>
<dbReference type="SUPFAM" id="SSF46626">
    <property type="entry name" value="Cytochrome c"/>
    <property type="match status" value="2"/>
</dbReference>
<evidence type="ECO:0000256" key="1">
    <source>
        <dbReference type="ARBA" id="ARBA00022617"/>
    </source>
</evidence>
<dbReference type="InterPro" id="IPR009056">
    <property type="entry name" value="Cyt_c-like_dom"/>
</dbReference>
<keyword evidence="9" id="KW-1185">Reference proteome</keyword>
<dbReference type="GO" id="GO:0009055">
    <property type="term" value="F:electron transfer activity"/>
    <property type="evidence" value="ECO:0007669"/>
    <property type="project" value="InterPro"/>
</dbReference>
<dbReference type="InterPro" id="IPR036909">
    <property type="entry name" value="Cyt_c-like_dom_sf"/>
</dbReference>
<evidence type="ECO:0000256" key="6">
    <source>
        <dbReference type="SAM" id="SignalP"/>
    </source>
</evidence>
<reference evidence="8 9" key="1">
    <citation type="submission" date="2019-02" db="EMBL/GenBank/DDBJ databases">
        <title>Genomic Encyclopedia of Type Strains, Phase IV (KMG-IV): sequencing the most valuable type-strain genomes for metagenomic binning, comparative biology and taxonomic classification.</title>
        <authorList>
            <person name="Goeker M."/>
        </authorList>
    </citation>
    <scope>NUCLEOTIDE SEQUENCE [LARGE SCALE GENOMIC DNA]</scope>
    <source>
        <strain evidence="8 9">DSM 10617</strain>
    </source>
</reference>